<organism evidence="7">
    <name type="scientific">marine sediment metagenome</name>
    <dbReference type="NCBI Taxonomy" id="412755"/>
    <lineage>
        <taxon>unclassified sequences</taxon>
        <taxon>metagenomes</taxon>
        <taxon>ecological metagenomes</taxon>
    </lineage>
</organism>
<evidence type="ECO:0000256" key="4">
    <source>
        <dbReference type="ARBA" id="ARBA00022692"/>
    </source>
</evidence>
<dbReference type="SUPFAM" id="SSF161098">
    <property type="entry name" value="MetI-like"/>
    <property type="match status" value="1"/>
</dbReference>
<dbReference type="AlphaFoldDB" id="X1RYG3"/>
<dbReference type="EMBL" id="BARV01044011">
    <property type="protein sequence ID" value="GAI68245.1"/>
    <property type="molecule type" value="Genomic_DNA"/>
</dbReference>
<evidence type="ECO:0000313" key="7">
    <source>
        <dbReference type="EMBL" id="GAI68245.1"/>
    </source>
</evidence>
<keyword evidence="2" id="KW-0813">Transport</keyword>
<keyword evidence="3" id="KW-1003">Cell membrane</keyword>
<evidence type="ECO:0000256" key="2">
    <source>
        <dbReference type="ARBA" id="ARBA00022448"/>
    </source>
</evidence>
<dbReference type="Gene3D" id="1.10.3720.10">
    <property type="entry name" value="MetI-like"/>
    <property type="match status" value="1"/>
</dbReference>
<dbReference type="InterPro" id="IPR035906">
    <property type="entry name" value="MetI-like_sf"/>
</dbReference>
<keyword evidence="5" id="KW-1133">Transmembrane helix</keyword>
<sequence length="61" mass="6806">MIIVAILLRTIDAFKIMDEIFIMTSGGPGRATETLSMLIYRQSFRYFTMGKGAVLAVLSFV</sequence>
<evidence type="ECO:0000256" key="1">
    <source>
        <dbReference type="ARBA" id="ARBA00004651"/>
    </source>
</evidence>
<feature type="non-terminal residue" evidence="7">
    <location>
        <position position="61"/>
    </location>
</feature>
<keyword evidence="6" id="KW-0472">Membrane</keyword>
<proteinExistence type="predicted"/>
<evidence type="ECO:0000256" key="6">
    <source>
        <dbReference type="ARBA" id="ARBA00023136"/>
    </source>
</evidence>
<comment type="caution">
    <text evidence="7">The sequence shown here is derived from an EMBL/GenBank/DDBJ whole genome shotgun (WGS) entry which is preliminary data.</text>
</comment>
<dbReference type="PANTHER" id="PTHR43005:SF1">
    <property type="entry name" value="SPERMIDINE_PUTRESCINE TRANSPORT SYSTEM PERMEASE PROTEIN"/>
    <property type="match status" value="1"/>
</dbReference>
<reference evidence="7" key="1">
    <citation type="journal article" date="2014" name="Front. Microbiol.">
        <title>High frequency of phylogenetically diverse reductive dehalogenase-homologous genes in deep subseafloor sedimentary metagenomes.</title>
        <authorList>
            <person name="Kawai M."/>
            <person name="Futagami T."/>
            <person name="Toyoda A."/>
            <person name="Takaki Y."/>
            <person name="Nishi S."/>
            <person name="Hori S."/>
            <person name="Arai W."/>
            <person name="Tsubouchi T."/>
            <person name="Morono Y."/>
            <person name="Uchiyama I."/>
            <person name="Ito T."/>
            <person name="Fujiyama A."/>
            <person name="Inagaki F."/>
            <person name="Takami H."/>
        </authorList>
    </citation>
    <scope>NUCLEOTIDE SEQUENCE</scope>
    <source>
        <strain evidence="7">Expedition CK06-06</strain>
    </source>
</reference>
<protein>
    <recommendedName>
        <fullName evidence="8">ABC transmembrane type-1 domain-containing protein</fullName>
    </recommendedName>
</protein>
<gene>
    <name evidence="7" type="ORF">S06H3_65389</name>
</gene>
<accession>X1RYG3</accession>
<keyword evidence="4" id="KW-0812">Transmembrane</keyword>
<comment type="subcellular location">
    <subcellularLocation>
        <location evidence="1">Cell membrane</location>
        <topology evidence="1">Multi-pass membrane protein</topology>
    </subcellularLocation>
</comment>
<evidence type="ECO:0008006" key="8">
    <source>
        <dbReference type="Google" id="ProtNLM"/>
    </source>
</evidence>
<name>X1RYG3_9ZZZZ</name>
<evidence type="ECO:0000256" key="3">
    <source>
        <dbReference type="ARBA" id="ARBA00022475"/>
    </source>
</evidence>
<evidence type="ECO:0000256" key="5">
    <source>
        <dbReference type="ARBA" id="ARBA00022989"/>
    </source>
</evidence>
<dbReference type="GO" id="GO:0005886">
    <property type="term" value="C:plasma membrane"/>
    <property type="evidence" value="ECO:0007669"/>
    <property type="project" value="UniProtKB-SubCell"/>
</dbReference>
<dbReference type="PANTHER" id="PTHR43005">
    <property type="entry name" value="BLR7065 PROTEIN"/>
    <property type="match status" value="1"/>
</dbReference>